<name>V6SD24_9FLAO</name>
<dbReference type="Proteomes" id="UP000030149">
    <property type="component" value="Unassembled WGS sequence"/>
</dbReference>
<evidence type="ECO:0000313" key="1">
    <source>
        <dbReference type="EMBL" id="KGO94469.1"/>
    </source>
</evidence>
<dbReference type="RefSeq" id="WP_023572841.1">
    <property type="nucleotide sequence ID" value="NZ_AVCS01000006.1"/>
</dbReference>
<organism evidence="1 2">
    <name type="scientific">Flavobacterium enshiense DK69</name>
    <dbReference type="NCBI Taxonomy" id="1107311"/>
    <lineage>
        <taxon>Bacteria</taxon>
        <taxon>Pseudomonadati</taxon>
        <taxon>Bacteroidota</taxon>
        <taxon>Flavobacteriia</taxon>
        <taxon>Flavobacteriales</taxon>
        <taxon>Flavobacteriaceae</taxon>
        <taxon>Flavobacterium</taxon>
    </lineage>
</organism>
<evidence type="ECO:0000313" key="2">
    <source>
        <dbReference type="Proteomes" id="UP000030149"/>
    </source>
</evidence>
<dbReference type="OrthoDB" id="676860at2"/>
<sequence>MVRIVNYQKRQSEGGKEFFVLELQGGIEMVKSQTTDRCYLTVRKATILSTFDELTCKALIGTELPGRVEKVNCEPYEYTINETGEVISLQHRYEYFDDSVVTSQTTEKGTNAIESFMSEEQGAKSFSTNGEMTH</sequence>
<gene>
    <name evidence="1" type="ORF">Q767_12935</name>
</gene>
<protein>
    <submittedName>
        <fullName evidence="1">Uncharacterized protein</fullName>
    </submittedName>
</protein>
<proteinExistence type="predicted"/>
<reference evidence="2" key="1">
    <citation type="submission" date="2013-09" db="EMBL/GenBank/DDBJ databases">
        <authorList>
            <person name="Zeng Z."/>
            <person name="Chen C."/>
        </authorList>
    </citation>
    <scope>NUCLEOTIDE SEQUENCE [LARGE SCALE GENOMIC DNA]</scope>
    <source>
        <strain evidence="2">DK69</strain>
    </source>
</reference>
<accession>V6SD24</accession>
<dbReference type="EMBL" id="JRLZ01000016">
    <property type="protein sequence ID" value="KGO94469.1"/>
    <property type="molecule type" value="Genomic_DNA"/>
</dbReference>
<dbReference type="eggNOG" id="ENOG5032S88">
    <property type="taxonomic scope" value="Bacteria"/>
</dbReference>
<keyword evidence="2" id="KW-1185">Reference proteome</keyword>
<dbReference type="STRING" id="1107311.Q767_12935"/>
<reference evidence="1 2" key="2">
    <citation type="journal article" date="2015" name="Stand. Genomic Sci.">
        <title>High quality draft genomic sequence of Flavobacterium enshiense DK69(T) and comparison among Flavobacterium genomes.</title>
        <authorList>
            <person name="Zeng Z."/>
            <person name="Chen C."/>
            <person name="Du H."/>
            <person name="Wang G."/>
            <person name="Li M."/>
        </authorList>
    </citation>
    <scope>NUCLEOTIDE SEQUENCE [LARGE SCALE GENOMIC DNA]</scope>
    <source>
        <strain evidence="1 2">DK69</strain>
    </source>
</reference>
<comment type="caution">
    <text evidence="1">The sequence shown here is derived from an EMBL/GenBank/DDBJ whole genome shotgun (WGS) entry which is preliminary data.</text>
</comment>
<dbReference type="PATRIC" id="fig|1107311.3.peg.789"/>
<dbReference type="AlphaFoldDB" id="V6SD24"/>